<reference evidence="9" key="2">
    <citation type="submission" date="2020-08" db="EMBL/GenBank/DDBJ databases">
        <authorList>
            <person name="Chen M."/>
            <person name="Teng W."/>
            <person name="Zhao L."/>
            <person name="Hu C."/>
            <person name="Zhou Y."/>
            <person name="Han B."/>
            <person name="Song L."/>
            <person name="Shu W."/>
        </authorList>
    </citation>
    <scope>NUCLEOTIDE SEQUENCE</scope>
    <source>
        <strain evidence="9">FACHB-1375</strain>
    </source>
</reference>
<evidence type="ECO:0000313" key="9">
    <source>
        <dbReference type="EMBL" id="MBD2185580.1"/>
    </source>
</evidence>
<protein>
    <submittedName>
        <fullName evidence="9">Aminotransferase class I/II-fold pyridoxal phosphate-dependent enzyme</fullName>
    </submittedName>
</protein>
<dbReference type="Pfam" id="PF01276">
    <property type="entry name" value="OKR_DC_1"/>
    <property type="match status" value="1"/>
</dbReference>
<keyword evidence="6" id="KW-1133">Transmembrane helix</keyword>
<evidence type="ECO:0000259" key="8">
    <source>
        <dbReference type="Pfam" id="PF03711"/>
    </source>
</evidence>
<sequence length="442" mass="49907">MNTKPSAYNIVESHASDIKVRLYTPAHQGVSGQFKYLTDRIYEYDVPFVTRSKLIEVEKYFSELYNTKHTFFLTGGATQGVLAAIALLGMKHRKIAIGLNSHIAVIHGIVLTGLELFFIPSKLLMPTAEEVISALETEGQEVDAVFLTHPSYEGTLADIQSIARYCRDRNIDLIIDEAHGSHFPFMEENLKSAIEEGGDIVIHSLHKYVGSLVQTALLHIPKNSRITQEQVMAGLALFENTTRSNLLILSIEDAIQSAFDLRGKSLFVNASVQCNQLRNLLNSFSNVLTYDANVCDPLKIFLCSDYATGDEIAELLVERGVDSEYSNERGVLLIFSFQHREKDFFYVARVLEEIYLIILQQREQRNVKDEKSFTRQPIMRVLPREAFFAEKKKIKLGEAKGMVSCSSLKKIPPGIAILVPGEEITEWHLERFDRETLVEVMA</sequence>
<dbReference type="EMBL" id="JACJPW010000129">
    <property type="protein sequence ID" value="MBD2185580.1"/>
    <property type="molecule type" value="Genomic_DNA"/>
</dbReference>
<dbReference type="AlphaFoldDB" id="A0A926VKN9"/>
<dbReference type="PANTHER" id="PTHR43277:SF3">
    <property type="entry name" value="DECARBOXYLASE, PUTATIVE-RELATED"/>
    <property type="match status" value="1"/>
</dbReference>
<feature type="domain" description="Orn/Lys/Arg decarboxylases family 1 pyridoxal-P attachment site" evidence="7">
    <location>
        <begin position="55"/>
        <end position="287"/>
    </location>
</feature>
<evidence type="ECO:0000256" key="5">
    <source>
        <dbReference type="ARBA" id="ARBA00023239"/>
    </source>
</evidence>
<dbReference type="InterPro" id="IPR015421">
    <property type="entry name" value="PyrdxlP-dep_Trfase_major"/>
</dbReference>
<reference evidence="9" key="1">
    <citation type="journal article" date="2015" name="ISME J.">
        <title>Draft Genome Sequence of Streptomyces incarnatus NRRL8089, which Produces the Nucleoside Antibiotic Sinefungin.</title>
        <authorList>
            <person name="Oshima K."/>
            <person name="Hattori M."/>
            <person name="Shimizu H."/>
            <person name="Fukuda K."/>
            <person name="Nemoto M."/>
            <person name="Inagaki K."/>
            <person name="Tamura T."/>
        </authorList>
    </citation>
    <scope>NUCLEOTIDE SEQUENCE</scope>
    <source>
        <strain evidence="9">FACHB-1375</strain>
    </source>
</reference>
<keyword evidence="9" id="KW-0032">Aminotransferase</keyword>
<evidence type="ECO:0000256" key="1">
    <source>
        <dbReference type="ARBA" id="ARBA00001933"/>
    </source>
</evidence>
<feature type="transmembrane region" description="Helical" evidence="6">
    <location>
        <begin position="71"/>
        <end position="90"/>
    </location>
</feature>
<keyword evidence="5" id="KW-0456">Lyase</keyword>
<dbReference type="GO" id="GO:0008483">
    <property type="term" value="F:transaminase activity"/>
    <property type="evidence" value="ECO:0007669"/>
    <property type="project" value="UniProtKB-KW"/>
</dbReference>
<comment type="cofactor">
    <cofactor evidence="1">
        <name>pyridoxal 5'-phosphate</name>
        <dbReference type="ChEBI" id="CHEBI:597326"/>
    </cofactor>
</comment>
<dbReference type="Gene3D" id="3.90.100.10">
    <property type="entry name" value="Orn/Lys/Arg decarboxylase, C-terminal domain"/>
    <property type="match status" value="1"/>
</dbReference>
<evidence type="ECO:0000259" key="7">
    <source>
        <dbReference type="Pfam" id="PF01276"/>
    </source>
</evidence>
<accession>A0A926VKN9</accession>
<dbReference type="Proteomes" id="UP000641646">
    <property type="component" value="Unassembled WGS sequence"/>
</dbReference>
<organism evidence="9 10">
    <name type="scientific">Aerosakkonema funiforme FACHB-1375</name>
    <dbReference type="NCBI Taxonomy" id="2949571"/>
    <lineage>
        <taxon>Bacteria</taxon>
        <taxon>Bacillati</taxon>
        <taxon>Cyanobacteriota</taxon>
        <taxon>Cyanophyceae</taxon>
        <taxon>Oscillatoriophycideae</taxon>
        <taxon>Aerosakkonematales</taxon>
        <taxon>Aerosakkonemataceae</taxon>
        <taxon>Aerosakkonema</taxon>
    </lineage>
</organism>
<keyword evidence="6" id="KW-0472">Membrane</keyword>
<dbReference type="InterPro" id="IPR015424">
    <property type="entry name" value="PyrdxlP-dep_Trfase"/>
</dbReference>
<dbReference type="InterPro" id="IPR000310">
    <property type="entry name" value="Orn/Lys/Arg_deCO2ase_major_dom"/>
</dbReference>
<keyword evidence="6" id="KW-0812">Transmembrane</keyword>
<dbReference type="InterPro" id="IPR008286">
    <property type="entry name" value="Prn/Lys/Arg_de-COase_C"/>
</dbReference>
<evidence type="ECO:0000256" key="6">
    <source>
        <dbReference type="SAM" id="Phobius"/>
    </source>
</evidence>
<evidence type="ECO:0000313" key="10">
    <source>
        <dbReference type="Proteomes" id="UP000641646"/>
    </source>
</evidence>
<evidence type="ECO:0000256" key="4">
    <source>
        <dbReference type="ARBA" id="ARBA00022898"/>
    </source>
</evidence>
<proteinExistence type="inferred from homology"/>
<feature type="transmembrane region" description="Helical" evidence="6">
    <location>
        <begin position="97"/>
        <end position="119"/>
    </location>
</feature>
<dbReference type="InterPro" id="IPR052357">
    <property type="entry name" value="Orn_Lys_Arg_decarboxylase-I"/>
</dbReference>
<evidence type="ECO:0000256" key="2">
    <source>
        <dbReference type="ARBA" id="ARBA00010671"/>
    </source>
</evidence>
<comment type="similarity">
    <text evidence="2">Belongs to the Orn/Lys/Arg decarboxylase class-I family.</text>
</comment>
<keyword evidence="10" id="KW-1185">Reference proteome</keyword>
<dbReference type="GO" id="GO:0016831">
    <property type="term" value="F:carboxy-lyase activity"/>
    <property type="evidence" value="ECO:0007669"/>
    <property type="project" value="UniProtKB-KW"/>
</dbReference>
<gene>
    <name evidence="9" type="ORF">H6G03_31695</name>
</gene>
<keyword evidence="9" id="KW-0808">Transferase</keyword>
<evidence type="ECO:0000256" key="3">
    <source>
        <dbReference type="ARBA" id="ARBA00022793"/>
    </source>
</evidence>
<keyword evidence="3" id="KW-0210">Decarboxylase</keyword>
<dbReference type="PANTHER" id="PTHR43277">
    <property type="entry name" value="ARGININE DECARBOXYLASE"/>
    <property type="match status" value="1"/>
</dbReference>
<comment type="caution">
    <text evidence="9">The sequence shown here is derived from an EMBL/GenBank/DDBJ whole genome shotgun (WGS) entry which is preliminary data.</text>
</comment>
<keyword evidence="4" id="KW-0663">Pyridoxal phosphate</keyword>
<dbReference type="Pfam" id="PF03711">
    <property type="entry name" value="OKR_DC_1_C"/>
    <property type="match status" value="1"/>
</dbReference>
<feature type="domain" description="Orn/Lys/Arg decarboxylase C-terminal" evidence="8">
    <location>
        <begin position="368"/>
        <end position="426"/>
    </location>
</feature>
<name>A0A926VKN9_9CYAN</name>
<dbReference type="Gene3D" id="3.40.640.10">
    <property type="entry name" value="Type I PLP-dependent aspartate aminotransferase-like (Major domain)"/>
    <property type="match status" value="1"/>
</dbReference>
<dbReference type="SUPFAM" id="SSF53383">
    <property type="entry name" value="PLP-dependent transferases"/>
    <property type="match status" value="1"/>
</dbReference>
<dbReference type="RefSeq" id="WP_190474029.1">
    <property type="nucleotide sequence ID" value="NZ_JACJPW010000129.1"/>
</dbReference>